<proteinExistence type="predicted"/>
<gene>
    <name evidence="1" type="ORF">DSM3645_03203</name>
</gene>
<organism evidence="1 2">
    <name type="scientific">Blastopirellula marina DSM 3645</name>
    <dbReference type="NCBI Taxonomy" id="314230"/>
    <lineage>
        <taxon>Bacteria</taxon>
        <taxon>Pseudomonadati</taxon>
        <taxon>Planctomycetota</taxon>
        <taxon>Planctomycetia</taxon>
        <taxon>Pirellulales</taxon>
        <taxon>Pirellulaceae</taxon>
        <taxon>Blastopirellula</taxon>
    </lineage>
</organism>
<comment type="caution">
    <text evidence="1">The sequence shown here is derived from an EMBL/GenBank/DDBJ whole genome shotgun (WGS) entry which is preliminary data.</text>
</comment>
<evidence type="ECO:0000313" key="1">
    <source>
        <dbReference type="EMBL" id="EAQ79450.1"/>
    </source>
</evidence>
<name>A3ZVV4_9BACT</name>
<dbReference type="EMBL" id="AANZ01000014">
    <property type="protein sequence ID" value="EAQ79450.1"/>
    <property type="molecule type" value="Genomic_DNA"/>
</dbReference>
<dbReference type="AlphaFoldDB" id="A3ZVV4"/>
<dbReference type="HOGENOM" id="CLU_3040901_0_0_0"/>
<protein>
    <submittedName>
        <fullName evidence="1">Uncharacterized protein</fullName>
    </submittedName>
</protein>
<accession>A3ZVV4</accession>
<reference evidence="1 2" key="1">
    <citation type="submission" date="2006-02" db="EMBL/GenBank/DDBJ databases">
        <authorList>
            <person name="Amann R."/>
            <person name="Ferriera S."/>
            <person name="Johnson J."/>
            <person name="Kravitz S."/>
            <person name="Halpern A."/>
            <person name="Remington K."/>
            <person name="Beeson K."/>
            <person name="Tran B."/>
            <person name="Rogers Y.-H."/>
            <person name="Friedman R."/>
            <person name="Venter J.C."/>
        </authorList>
    </citation>
    <scope>NUCLEOTIDE SEQUENCE [LARGE SCALE GENOMIC DNA]</scope>
    <source>
        <strain evidence="1 2">DSM 3645</strain>
    </source>
</reference>
<evidence type="ECO:0000313" key="2">
    <source>
        <dbReference type="Proteomes" id="UP000004358"/>
    </source>
</evidence>
<sequence length="54" mass="6013">MLLPSSTSIPLPRRTSYTSFLCNHRSKEYSFLSTNLCHAVRSSSENVSGSVSLY</sequence>
<dbReference type="Proteomes" id="UP000004358">
    <property type="component" value="Unassembled WGS sequence"/>
</dbReference>